<dbReference type="Proteomes" id="UP001152797">
    <property type="component" value="Unassembled WGS sequence"/>
</dbReference>
<dbReference type="EMBL" id="CAMXCT030000677">
    <property type="protein sequence ID" value="CAL4769332.1"/>
    <property type="molecule type" value="Genomic_DNA"/>
</dbReference>
<keyword evidence="3" id="KW-1185">Reference proteome</keyword>
<dbReference type="AlphaFoldDB" id="A0A9P1BYW3"/>
<evidence type="ECO:0000313" key="1">
    <source>
        <dbReference type="EMBL" id="CAI3982020.1"/>
    </source>
</evidence>
<evidence type="ECO:0000313" key="3">
    <source>
        <dbReference type="Proteomes" id="UP001152797"/>
    </source>
</evidence>
<proteinExistence type="predicted"/>
<name>A0A9P1BYW3_9DINO</name>
<dbReference type="EMBL" id="CAMXCT010000677">
    <property type="protein sequence ID" value="CAI3982020.1"/>
    <property type="molecule type" value="Genomic_DNA"/>
</dbReference>
<gene>
    <name evidence="1" type="ORF">C1SCF055_LOCUS9761</name>
</gene>
<protein>
    <submittedName>
        <fullName evidence="1">Uncharacterized protein</fullName>
    </submittedName>
</protein>
<reference evidence="2 3" key="2">
    <citation type="submission" date="2024-05" db="EMBL/GenBank/DDBJ databases">
        <authorList>
            <person name="Chen Y."/>
            <person name="Shah S."/>
            <person name="Dougan E. K."/>
            <person name="Thang M."/>
            <person name="Chan C."/>
        </authorList>
    </citation>
    <scope>NUCLEOTIDE SEQUENCE [LARGE SCALE GENOMIC DNA]</scope>
</reference>
<evidence type="ECO:0000313" key="2">
    <source>
        <dbReference type="EMBL" id="CAL4769332.1"/>
    </source>
</evidence>
<reference evidence="1" key="1">
    <citation type="submission" date="2022-10" db="EMBL/GenBank/DDBJ databases">
        <authorList>
            <person name="Chen Y."/>
            <person name="Dougan E. K."/>
            <person name="Chan C."/>
            <person name="Rhodes N."/>
            <person name="Thang M."/>
        </authorList>
    </citation>
    <scope>NUCLEOTIDE SEQUENCE</scope>
</reference>
<comment type="caution">
    <text evidence="1">The sequence shown here is derived from an EMBL/GenBank/DDBJ whole genome shotgun (WGS) entry which is preliminary data.</text>
</comment>
<feature type="non-terminal residue" evidence="1">
    <location>
        <position position="205"/>
    </location>
</feature>
<accession>A0A9P1BYW3</accession>
<feature type="non-terminal residue" evidence="1">
    <location>
        <position position="1"/>
    </location>
</feature>
<sequence>VLHGRLTATWRVLGRQRRVAVSWEPKQKLRVPTIKSIAWFLCCSAAFPIPGGSQAWGLLDDMVTDVETGRIFYNPPQFRATLPAGRDAAQHKGVAFAKVEASHGLAEFSVHRYNDNKEEQLKASHAQADEATFDRADVSQDICYKDLVAKGKCILWALGAMERHTGTWATYQLGFDTPESFTLCEACAWPALGRFAESIGPDCAE</sequence>
<organism evidence="1">
    <name type="scientific">Cladocopium goreaui</name>
    <dbReference type="NCBI Taxonomy" id="2562237"/>
    <lineage>
        <taxon>Eukaryota</taxon>
        <taxon>Sar</taxon>
        <taxon>Alveolata</taxon>
        <taxon>Dinophyceae</taxon>
        <taxon>Suessiales</taxon>
        <taxon>Symbiodiniaceae</taxon>
        <taxon>Cladocopium</taxon>
    </lineage>
</organism>
<dbReference type="EMBL" id="CAMXCT020000677">
    <property type="protein sequence ID" value="CAL1135395.1"/>
    <property type="molecule type" value="Genomic_DNA"/>
</dbReference>